<dbReference type="AlphaFoldDB" id="A0A9D4JAH0"/>
<dbReference type="EMBL" id="JAIWYP010000007">
    <property type="protein sequence ID" value="KAH3802369.1"/>
    <property type="molecule type" value="Genomic_DNA"/>
</dbReference>
<comment type="caution">
    <text evidence="1">The sequence shown here is derived from an EMBL/GenBank/DDBJ whole genome shotgun (WGS) entry which is preliminary data.</text>
</comment>
<keyword evidence="2" id="KW-1185">Reference proteome</keyword>
<accession>A0A9D4JAH0</accession>
<reference evidence="1" key="1">
    <citation type="journal article" date="2019" name="bioRxiv">
        <title>The Genome of the Zebra Mussel, Dreissena polymorpha: A Resource for Invasive Species Research.</title>
        <authorList>
            <person name="McCartney M.A."/>
            <person name="Auch B."/>
            <person name="Kono T."/>
            <person name="Mallez S."/>
            <person name="Zhang Y."/>
            <person name="Obille A."/>
            <person name="Becker A."/>
            <person name="Abrahante J.E."/>
            <person name="Garbe J."/>
            <person name="Badalamenti J.P."/>
            <person name="Herman A."/>
            <person name="Mangelson H."/>
            <person name="Liachko I."/>
            <person name="Sullivan S."/>
            <person name="Sone E.D."/>
            <person name="Koren S."/>
            <person name="Silverstein K.A.T."/>
            <person name="Beckman K.B."/>
            <person name="Gohl D.M."/>
        </authorList>
    </citation>
    <scope>NUCLEOTIDE SEQUENCE</scope>
    <source>
        <strain evidence="1">Duluth1</strain>
        <tissue evidence="1">Whole animal</tissue>
    </source>
</reference>
<reference evidence="1" key="2">
    <citation type="submission" date="2020-11" db="EMBL/GenBank/DDBJ databases">
        <authorList>
            <person name="McCartney M.A."/>
            <person name="Auch B."/>
            <person name="Kono T."/>
            <person name="Mallez S."/>
            <person name="Becker A."/>
            <person name="Gohl D.M."/>
            <person name="Silverstein K.A.T."/>
            <person name="Koren S."/>
            <person name="Bechman K.B."/>
            <person name="Herman A."/>
            <person name="Abrahante J.E."/>
            <person name="Garbe J."/>
        </authorList>
    </citation>
    <scope>NUCLEOTIDE SEQUENCE</scope>
    <source>
        <strain evidence="1">Duluth1</strain>
        <tissue evidence="1">Whole animal</tissue>
    </source>
</reference>
<evidence type="ECO:0000313" key="2">
    <source>
        <dbReference type="Proteomes" id="UP000828390"/>
    </source>
</evidence>
<organism evidence="1 2">
    <name type="scientific">Dreissena polymorpha</name>
    <name type="common">Zebra mussel</name>
    <name type="synonym">Mytilus polymorpha</name>
    <dbReference type="NCBI Taxonomy" id="45954"/>
    <lineage>
        <taxon>Eukaryota</taxon>
        <taxon>Metazoa</taxon>
        <taxon>Spiralia</taxon>
        <taxon>Lophotrochozoa</taxon>
        <taxon>Mollusca</taxon>
        <taxon>Bivalvia</taxon>
        <taxon>Autobranchia</taxon>
        <taxon>Heteroconchia</taxon>
        <taxon>Euheterodonta</taxon>
        <taxon>Imparidentia</taxon>
        <taxon>Neoheterodontei</taxon>
        <taxon>Myida</taxon>
        <taxon>Dreissenoidea</taxon>
        <taxon>Dreissenidae</taxon>
        <taxon>Dreissena</taxon>
    </lineage>
</organism>
<proteinExistence type="predicted"/>
<evidence type="ECO:0000313" key="1">
    <source>
        <dbReference type="EMBL" id="KAH3802369.1"/>
    </source>
</evidence>
<sequence>MISQQRRDRRGSAGTLSSYVGGFEIGACLTLWWQGVAGGGNFEWLLWTLPILRTWQRP</sequence>
<protein>
    <submittedName>
        <fullName evidence="1">Uncharacterized protein</fullName>
    </submittedName>
</protein>
<dbReference type="Proteomes" id="UP000828390">
    <property type="component" value="Unassembled WGS sequence"/>
</dbReference>
<name>A0A9D4JAH0_DREPO</name>
<gene>
    <name evidence="1" type="ORF">DPMN_156045</name>
</gene>